<comment type="caution">
    <text evidence="2">The sequence shown here is derived from an EMBL/GenBank/DDBJ whole genome shotgun (WGS) entry which is preliminary data.</text>
</comment>
<dbReference type="OrthoDB" id="539581at2759"/>
<dbReference type="Proteomes" id="UP000236333">
    <property type="component" value="Unassembled WGS sequence"/>
</dbReference>
<evidence type="ECO:0000313" key="3">
    <source>
        <dbReference type="Proteomes" id="UP000236333"/>
    </source>
</evidence>
<protein>
    <submittedName>
        <fullName evidence="2">Uncharacterized protein</fullName>
    </submittedName>
</protein>
<feature type="region of interest" description="Disordered" evidence="1">
    <location>
        <begin position="246"/>
        <end position="298"/>
    </location>
</feature>
<sequence>MEELERCLALLAPGDAQARARAALSTVRQELDMHKDAAASRQKTGQEWQTIAGNKEMEVVRLRAEVNRMRQAMSSNTQLEQQNAQRLQRAEADAIAVRQQLEAAMATITELQGKLGQARSEADTARSQLSGTQFSEKALKARIKELEGQASRAQREQQQQQQKQQAQPATAPAAAAAAPPPPPPPQPPAPGVDMEMLAMMEGQLARLSDIIRTREAELGQMRSALQAGLEERRELLQQIEDLGTALQMAQQQGGGGGGEGSGLGSPKSSVGAPARGLPHVSPGRPYRTGLQSKPRHFK</sequence>
<name>A0A2J8A964_9CHLO</name>
<evidence type="ECO:0000256" key="1">
    <source>
        <dbReference type="SAM" id="MobiDB-lite"/>
    </source>
</evidence>
<keyword evidence="3" id="KW-1185">Reference proteome</keyword>
<reference evidence="2 3" key="1">
    <citation type="journal article" date="2017" name="Mol. Biol. Evol.">
        <title>The 4-celled Tetrabaena socialis nuclear genome reveals the essential components for genetic control of cell number at the origin of multicellularity in the volvocine lineage.</title>
        <authorList>
            <person name="Featherston J."/>
            <person name="Arakaki Y."/>
            <person name="Hanschen E.R."/>
            <person name="Ferris P.J."/>
            <person name="Michod R.E."/>
            <person name="Olson B.J.S.C."/>
            <person name="Nozaki H."/>
            <person name="Durand P.M."/>
        </authorList>
    </citation>
    <scope>NUCLEOTIDE SEQUENCE [LARGE SCALE GENOMIC DNA]</scope>
    <source>
        <strain evidence="2 3">NIES-571</strain>
    </source>
</reference>
<feature type="compositionally biased region" description="Low complexity" evidence="1">
    <location>
        <begin position="149"/>
        <end position="177"/>
    </location>
</feature>
<evidence type="ECO:0000313" key="2">
    <source>
        <dbReference type="EMBL" id="PNH09072.1"/>
    </source>
</evidence>
<accession>A0A2J8A964</accession>
<proteinExistence type="predicted"/>
<dbReference type="AlphaFoldDB" id="A0A2J8A964"/>
<gene>
    <name evidence="2" type="ORF">TSOC_004324</name>
</gene>
<feature type="region of interest" description="Disordered" evidence="1">
    <location>
        <begin position="147"/>
        <end position="193"/>
    </location>
</feature>
<feature type="compositionally biased region" description="Pro residues" evidence="1">
    <location>
        <begin position="178"/>
        <end position="190"/>
    </location>
</feature>
<feature type="compositionally biased region" description="Gly residues" evidence="1">
    <location>
        <begin position="252"/>
        <end position="263"/>
    </location>
</feature>
<organism evidence="2 3">
    <name type="scientific">Tetrabaena socialis</name>
    <dbReference type="NCBI Taxonomy" id="47790"/>
    <lineage>
        <taxon>Eukaryota</taxon>
        <taxon>Viridiplantae</taxon>
        <taxon>Chlorophyta</taxon>
        <taxon>core chlorophytes</taxon>
        <taxon>Chlorophyceae</taxon>
        <taxon>CS clade</taxon>
        <taxon>Chlamydomonadales</taxon>
        <taxon>Tetrabaenaceae</taxon>
        <taxon>Tetrabaena</taxon>
    </lineage>
</organism>
<dbReference type="EMBL" id="PGGS01000105">
    <property type="protein sequence ID" value="PNH09072.1"/>
    <property type="molecule type" value="Genomic_DNA"/>
</dbReference>